<sequence>MNFDFDEDQRRLQEEVRRMLTTHSTSAAVRRVLEGAATHDDGTWQQLAKLGALGVALPERHGGAGMGLLELCLIAEEAGRALAAVPLLSSIYMSAEALRLAADDAQQGEWLPRLASGQAIGTAMIAQDDQHALPGAPAKLDGTHLTAIFNAVPDGMVADVLVALAGDALVLVELAGKGVTRSAQTSLDPTRPLARIACDTAPVAVLAASGGAAIAERVTDGAAVLLAFEQVGGAERALYAARDFARERIAFGRPIGGFQAVKHQLAEMYTAVELARGHAYYGAWALATGAPELPRAAAAARLAATEAYTLCAEEGLHLHGGIGFTSDMDCHLHLRRARWLAQIIGNRFWWQERLARELIGEDA</sequence>
<keyword evidence="5 8" id="KW-0560">Oxidoreductase</keyword>
<evidence type="ECO:0000256" key="3">
    <source>
        <dbReference type="ARBA" id="ARBA00022630"/>
    </source>
</evidence>
<dbReference type="Pfam" id="PF02771">
    <property type="entry name" value="Acyl-CoA_dh_N"/>
    <property type="match status" value="1"/>
</dbReference>
<comment type="caution">
    <text evidence="8">The sequence shown here is derived from an EMBL/GenBank/DDBJ whole genome shotgun (WGS) entry which is preliminary data.</text>
</comment>
<feature type="domain" description="Acyl-CoA dehydrogenase/oxidase N-terminal" evidence="7">
    <location>
        <begin position="7"/>
        <end position="118"/>
    </location>
</feature>
<dbReference type="Gene3D" id="1.20.140.10">
    <property type="entry name" value="Butyryl-CoA Dehydrogenase, subunit A, domain 3"/>
    <property type="match status" value="1"/>
</dbReference>
<organism evidence="8 9">
    <name type="scientific">Croceicoccus esteveae</name>
    <dbReference type="NCBI Taxonomy" id="3075597"/>
    <lineage>
        <taxon>Bacteria</taxon>
        <taxon>Pseudomonadati</taxon>
        <taxon>Pseudomonadota</taxon>
        <taxon>Alphaproteobacteria</taxon>
        <taxon>Sphingomonadales</taxon>
        <taxon>Erythrobacteraceae</taxon>
        <taxon>Croceicoccus</taxon>
    </lineage>
</organism>
<evidence type="ECO:0000259" key="6">
    <source>
        <dbReference type="Pfam" id="PF00441"/>
    </source>
</evidence>
<dbReference type="PANTHER" id="PTHR43884">
    <property type="entry name" value="ACYL-COA DEHYDROGENASE"/>
    <property type="match status" value="1"/>
</dbReference>
<evidence type="ECO:0000313" key="8">
    <source>
        <dbReference type="EMBL" id="MDT0576017.1"/>
    </source>
</evidence>
<proteinExistence type="inferred from homology"/>
<gene>
    <name evidence="8" type="ORF">RM533_07435</name>
</gene>
<dbReference type="InterPro" id="IPR009075">
    <property type="entry name" value="AcylCo_DH/oxidase_C"/>
</dbReference>
<evidence type="ECO:0000313" key="9">
    <source>
        <dbReference type="Proteomes" id="UP001259803"/>
    </source>
</evidence>
<feature type="domain" description="Acyl-CoA dehydrogenase/oxidase C-terminal" evidence="6">
    <location>
        <begin position="211"/>
        <end position="341"/>
    </location>
</feature>
<dbReference type="InterPro" id="IPR013786">
    <property type="entry name" value="AcylCoA_DH/ox_N"/>
</dbReference>
<dbReference type="PANTHER" id="PTHR43884:SF20">
    <property type="entry name" value="ACYL-COA DEHYDROGENASE FADE28"/>
    <property type="match status" value="1"/>
</dbReference>
<dbReference type="RefSeq" id="WP_311340593.1">
    <property type="nucleotide sequence ID" value="NZ_JAVRHS010000004.1"/>
</dbReference>
<dbReference type="EMBL" id="JAVRHS010000004">
    <property type="protein sequence ID" value="MDT0576017.1"/>
    <property type="molecule type" value="Genomic_DNA"/>
</dbReference>
<dbReference type="GO" id="GO:0016491">
    <property type="term" value="F:oxidoreductase activity"/>
    <property type="evidence" value="ECO:0007669"/>
    <property type="project" value="UniProtKB-KW"/>
</dbReference>
<evidence type="ECO:0000259" key="7">
    <source>
        <dbReference type="Pfam" id="PF02771"/>
    </source>
</evidence>
<comment type="similarity">
    <text evidence="2">Belongs to the acyl-CoA dehydrogenase family.</text>
</comment>
<comment type="cofactor">
    <cofactor evidence="1">
        <name>FAD</name>
        <dbReference type="ChEBI" id="CHEBI:57692"/>
    </cofactor>
</comment>
<protein>
    <submittedName>
        <fullName evidence="8">Acyl-CoA dehydrogenase family protein</fullName>
        <ecNumber evidence="8">1.-.-.-</ecNumber>
    </submittedName>
</protein>
<dbReference type="SUPFAM" id="SSF47203">
    <property type="entry name" value="Acyl-CoA dehydrogenase C-terminal domain-like"/>
    <property type="match status" value="1"/>
</dbReference>
<evidence type="ECO:0000256" key="1">
    <source>
        <dbReference type="ARBA" id="ARBA00001974"/>
    </source>
</evidence>
<keyword evidence="3" id="KW-0285">Flavoprotein</keyword>
<evidence type="ECO:0000256" key="4">
    <source>
        <dbReference type="ARBA" id="ARBA00022827"/>
    </source>
</evidence>
<dbReference type="Pfam" id="PF00441">
    <property type="entry name" value="Acyl-CoA_dh_1"/>
    <property type="match status" value="1"/>
</dbReference>
<dbReference type="SUPFAM" id="SSF56645">
    <property type="entry name" value="Acyl-CoA dehydrogenase NM domain-like"/>
    <property type="match status" value="1"/>
</dbReference>
<accession>A0ABU2ZKR6</accession>
<keyword evidence="9" id="KW-1185">Reference proteome</keyword>
<dbReference type="InterPro" id="IPR009100">
    <property type="entry name" value="AcylCoA_DH/oxidase_NM_dom_sf"/>
</dbReference>
<evidence type="ECO:0000256" key="5">
    <source>
        <dbReference type="ARBA" id="ARBA00023002"/>
    </source>
</evidence>
<evidence type="ECO:0000256" key="2">
    <source>
        <dbReference type="ARBA" id="ARBA00009347"/>
    </source>
</evidence>
<dbReference type="EC" id="1.-.-.-" evidence="8"/>
<keyword evidence="4" id="KW-0274">FAD</keyword>
<dbReference type="InterPro" id="IPR036250">
    <property type="entry name" value="AcylCo_DH-like_C"/>
</dbReference>
<reference evidence="8 9" key="1">
    <citation type="submission" date="2023-09" db="EMBL/GenBank/DDBJ databases">
        <authorList>
            <person name="Rey-Velasco X."/>
        </authorList>
    </citation>
    <scope>NUCLEOTIDE SEQUENCE [LARGE SCALE GENOMIC DNA]</scope>
    <source>
        <strain evidence="8 9">F390</strain>
    </source>
</reference>
<dbReference type="InterPro" id="IPR037069">
    <property type="entry name" value="AcylCoA_DH/ox_N_sf"/>
</dbReference>
<dbReference type="Proteomes" id="UP001259803">
    <property type="component" value="Unassembled WGS sequence"/>
</dbReference>
<name>A0ABU2ZKR6_9SPHN</name>
<dbReference type="Gene3D" id="1.10.540.10">
    <property type="entry name" value="Acyl-CoA dehydrogenase/oxidase, N-terminal domain"/>
    <property type="match status" value="1"/>
</dbReference>